<keyword evidence="3" id="KW-1185">Reference proteome</keyword>
<dbReference type="AlphaFoldDB" id="A0A841AGF7"/>
<organism evidence="2 3">
    <name type="scientific">Brachybacterium aquaticum</name>
    <dbReference type="NCBI Taxonomy" id="1432564"/>
    <lineage>
        <taxon>Bacteria</taxon>
        <taxon>Bacillati</taxon>
        <taxon>Actinomycetota</taxon>
        <taxon>Actinomycetes</taxon>
        <taxon>Micrococcales</taxon>
        <taxon>Dermabacteraceae</taxon>
        <taxon>Brachybacterium</taxon>
    </lineage>
</organism>
<dbReference type="InterPro" id="IPR004360">
    <property type="entry name" value="Glyas_Fos-R_dOase_dom"/>
</dbReference>
<dbReference type="EMBL" id="JACHLZ010000001">
    <property type="protein sequence ID" value="MBB5833073.1"/>
    <property type="molecule type" value="Genomic_DNA"/>
</dbReference>
<dbReference type="Pfam" id="PF00903">
    <property type="entry name" value="Glyoxalase"/>
    <property type="match status" value="1"/>
</dbReference>
<accession>A0A841AGF7</accession>
<proteinExistence type="predicted"/>
<sequence>MPQPQNSPYLTFPGNGAEVLEHWRDLFGGELEVQLYGDLPDLSGFPFAPPPGAVAHGTLTGGLLTVSGGDGIADAGQELPPLGSDVYSFLIGLDSVEEARALIAKVTGAGGKLAMPFELAPWGDHYGQVLDRFGVMFALVVAGDHGPA</sequence>
<comment type="caution">
    <text evidence="2">The sequence shown here is derived from an EMBL/GenBank/DDBJ whole genome shotgun (WGS) entry which is preliminary data.</text>
</comment>
<name>A0A841AGF7_9MICO</name>
<dbReference type="Gene3D" id="3.10.180.10">
    <property type="entry name" value="2,3-Dihydroxybiphenyl 1,2-Dioxygenase, domain 1"/>
    <property type="match status" value="1"/>
</dbReference>
<gene>
    <name evidence="2" type="ORF">HNR70_002886</name>
</gene>
<dbReference type="Proteomes" id="UP000588158">
    <property type="component" value="Unassembled WGS sequence"/>
</dbReference>
<feature type="domain" description="Glyoxalase/fosfomycin resistance/dioxygenase" evidence="1">
    <location>
        <begin position="17"/>
        <end position="138"/>
    </location>
</feature>
<evidence type="ECO:0000313" key="2">
    <source>
        <dbReference type="EMBL" id="MBB5833073.1"/>
    </source>
</evidence>
<reference evidence="2 3" key="1">
    <citation type="submission" date="2020-08" db="EMBL/GenBank/DDBJ databases">
        <title>Sequencing the genomes of 1000 actinobacteria strains.</title>
        <authorList>
            <person name="Klenk H.-P."/>
        </authorList>
    </citation>
    <scope>NUCLEOTIDE SEQUENCE [LARGE SCALE GENOMIC DNA]</scope>
    <source>
        <strain evidence="2 3">DSM 28796</strain>
    </source>
</reference>
<dbReference type="RefSeq" id="WP_184326287.1">
    <property type="nucleotide sequence ID" value="NZ_JACHLZ010000001.1"/>
</dbReference>
<dbReference type="InterPro" id="IPR029068">
    <property type="entry name" value="Glyas_Bleomycin-R_OHBP_Dase"/>
</dbReference>
<evidence type="ECO:0000259" key="1">
    <source>
        <dbReference type="Pfam" id="PF00903"/>
    </source>
</evidence>
<evidence type="ECO:0000313" key="3">
    <source>
        <dbReference type="Proteomes" id="UP000588158"/>
    </source>
</evidence>
<protein>
    <submittedName>
        <fullName evidence="2">PhnB protein</fullName>
    </submittedName>
</protein>
<dbReference type="SUPFAM" id="SSF54593">
    <property type="entry name" value="Glyoxalase/Bleomycin resistance protein/Dihydroxybiphenyl dioxygenase"/>
    <property type="match status" value="1"/>
</dbReference>